<dbReference type="InterPro" id="IPR002686">
    <property type="entry name" value="Transposase_17"/>
</dbReference>
<evidence type="ECO:0000313" key="3">
    <source>
        <dbReference type="EMBL" id="GCE40843.1"/>
    </source>
</evidence>
<dbReference type="Pfam" id="PF01797">
    <property type="entry name" value="Y1_Tnp"/>
    <property type="match status" value="1"/>
</dbReference>
<feature type="domain" description="Transposase IS200-like" evidence="2">
    <location>
        <begin position="2"/>
        <end position="114"/>
    </location>
</feature>
<dbReference type="PANTHER" id="PTHR33360:SF2">
    <property type="entry name" value="TRANSPOSASE FOR INSERTION SEQUENCE ELEMENT IS200"/>
    <property type="match status" value="1"/>
</dbReference>
<dbReference type="GO" id="GO:0006313">
    <property type="term" value="P:DNA transposition"/>
    <property type="evidence" value="ECO:0007669"/>
    <property type="project" value="InterPro"/>
</dbReference>
<dbReference type="GO" id="GO:0003677">
    <property type="term" value="F:DNA binding"/>
    <property type="evidence" value="ECO:0007669"/>
    <property type="project" value="InterPro"/>
</dbReference>
<keyword evidence="4" id="KW-1185">Reference proteome</keyword>
<organism evidence="3 4">
    <name type="scientific">Rhodococcus wratislaviensis</name>
    <name type="common">Tsukamurella wratislaviensis</name>
    <dbReference type="NCBI Taxonomy" id="44752"/>
    <lineage>
        <taxon>Bacteria</taxon>
        <taxon>Bacillati</taxon>
        <taxon>Actinomycetota</taxon>
        <taxon>Actinomycetes</taxon>
        <taxon>Mycobacteriales</taxon>
        <taxon>Nocardiaceae</taxon>
        <taxon>Rhodococcus</taxon>
    </lineage>
</organism>
<dbReference type="AlphaFoldDB" id="A0A402CBA2"/>
<sequence length="146" mass="16277">MVFVTKYRRGAFTDPMLTRCGQIMAEVCDKFGATLTEFTGETDHVHLLIHYPPTVQLSTLVNSLKGVSARYLRQEFPDHIQKYLWGTHFWSPSYFAASAGGPPLAIVAEYITNQKRPEPTQESDPATRDPAIQNQLPPGPQGPGFL</sequence>
<evidence type="ECO:0000313" key="4">
    <source>
        <dbReference type="Proteomes" id="UP000287519"/>
    </source>
</evidence>
<dbReference type="GO" id="GO:0004803">
    <property type="term" value="F:transposase activity"/>
    <property type="evidence" value="ECO:0007669"/>
    <property type="project" value="InterPro"/>
</dbReference>
<feature type="region of interest" description="Disordered" evidence="1">
    <location>
        <begin position="114"/>
        <end position="146"/>
    </location>
</feature>
<dbReference type="SMART" id="SM01321">
    <property type="entry name" value="Y1_Tnp"/>
    <property type="match status" value="1"/>
</dbReference>
<evidence type="ECO:0000259" key="2">
    <source>
        <dbReference type="SMART" id="SM01321"/>
    </source>
</evidence>
<proteinExistence type="predicted"/>
<protein>
    <submittedName>
        <fullName evidence="3">Transposase IS200-family protein</fullName>
    </submittedName>
</protein>
<reference evidence="3 4" key="1">
    <citation type="submission" date="2018-11" db="EMBL/GenBank/DDBJ databases">
        <title>Microbial catabolism of amino acid.</title>
        <authorList>
            <person name="Hibi M."/>
            <person name="Ogawa J."/>
        </authorList>
    </citation>
    <scope>NUCLEOTIDE SEQUENCE [LARGE SCALE GENOMIC DNA]</scope>
    <source>
        <strain evidence="3 4">C31-06</strain>
    </source>
</reference>
<dbReference type="InterPro" id="IPR036515">
    <property type="entry name" value="Transposase_17_sf"/>
</dbReference>
<dbReference type="Gene3D" id="3.30.70.1290">
    <property type="entry name" value="Transposase IS200-like"/>
    <property type="match status" value="1"/>
</dbReference>
<gene>
    <name evidence="3" type="ORF">Rhow_004486</name>
</gene>
<dbReference type="Proteomes" id="UP000287519">
    <property type="component" value="Unassembled WGS sequence"/>
</dbReference>
<feature type="compositionally biased region" description="Pro residues" evidence="1">
    <location>
        <begin position="137"/>
        <end position="146"/>
    </location>
</feature>
<dbReference type="PANTHER" id="PTHR33360">
    <property type="entry name" value="TRANSPOSASE FOR INSERTION SEQUENCE ELEMENT IS200"/>
    <property type="match status" value="1"/>
</dbReference>
<comment type="caution">
    <text evidence="3">The sequence shown here is derived from an EMBL/GenBank/DDBJ whole genome shotgun (WGS) entry which is preliminary data.</text>
</comment>
<dbReference type="SUPFAM" id="SSF143422">
    <property type="entry name" value="Transposase IS200-like"/>
    <property type="match status" value="1"/>
</dbReference>
<accession>A0A402CBA2</accession>
<evidence type="ECO:0000256" key="1">
    <source>
        <dbReference type="SAM" id="MobiDB-lite"/>
    </source>
</evidence>
<name>A0A402CBA2_RHOWR</name>
<dbReference type="NCBIfam" id="NF033573">
    <property type="entry name" value="transpos_IS200"/>
    <property type="match status" value="1"/>
</dbReference>
<dbReference type="EMBL" id="BHYM01000037">
    <property type="protein sequence ID" value="GCE40843.1"/>
    <property type="molecule type" value="Genomic_DNA"/>
</dbReference>